<keyword evidence="1" id="KW-0472">Membrane</keyword>
<sequence length="443" mass="50123">MRGIGKIWIGIFFLLAFSSLRVQAQSLWADVSVNHNSTYLGQPVEVTISVYTSTWFTTGLDLGNIKVEGAFTVYFRPVTTSFSKDGKTFAGVKQIYHVFPYTDKDITFPELDIEVESPAPGDYKGKKHTVKTKPKGIKVKPIPSKFSDSEWLVANGLSVTERWSGDKNSIKVGDVLVRTISRNAAGTISELLPPIVWDSVAHVSFYPSRSEVTNNKTKTAISATRTELMRYLFEEEGEVTLPEMVFTWYNPYRNQLYKRTLKEVKIQVQPNPDLGVLASVRDSLALQQEELAVEEATEDQPLMILGMSPEKFAVVLVVAILLLIILVKLLRRSIHAFQQRRQAYLISEEFHFNEFKKASRSNSQHTIAAKLYRWLDALELDEPNAAFFAKCYGSDALQSQVSTMEARWSSGKQFENMNLSEWASAREKYLHRGVKVDSGWINP</sequence>
<organism evidence="3 4">
    <name type="scientific">Algoriphagus locisalis</name>
    <dbReference type="NCBI Taxonomy" id="305507"/>
    <lineage>
        <taxon>Bacteria</taxon>
        <taxon>Pseudomonadati</taxon>
        <taxon>Bacteroidota</taxon>
        <taxon>Cytophagia</taxon>
        <taxon>Cytophagales</taxon>
        <taxon>Cyclobacteriaceae</taxon>
        <taxon>Algoriphagus</taxon>
    </lineage>
</organism>
<name>A0A1I7CSA7_9BACT</name>
<keyword evidence="1" id="KW-1133">Transmembrane helix</keyword>
<dbReference type="Proteomes" id="UP000199673">
    <property type="component" value="Unassembled WGS sequence"/>
</dbReference>
<evidence type="ECO:0000313" key="3">
    <source>
        <dbReference type="EMBL" id="SFU02283.1"/>
    </source>
</evidence>
<dbReference type="AlphaFoldDB" id="A0A1I7CSA7"/>
<feature type="transmembrane region" description="Helical" evidence="1">
    <location>
        <begin position="312"/>
        <end position="330"/>
    </location>
</feature>
<feature type="signal peptide" evidence="2">
    <location>
        <begin position="1"/>
        <end position="24"/>
    </location>
</feature>
<dbReference type="OrthoDB" id="650166at2"/>
<keyword evidence="1" id="KW-0812">Transmembrane</keyword>
<evidence type="ECO:0000256" key="1">
    <source>
        <dbReference type="SAM" id="Phobius"/>
    </source>
</evidence>
<dbReference type="InterPro" id="IPR025738">
    <property type="entry name" value="BatD"/>
</dbReference>
<gene>
    <name evidence="3" type="ORF">SAMN04489724_3381</name>
</gene>
<dbReference type="PANTHER" id="PTHR40940">
    <property type="entry name" value="PROTEIN BATD-RELATED"/>
    <property type="match status" value="1"/>
</dbReference>
<accession>A0A1I7CSA7</accession>
<dbReference type="RefSeq" id="WP_091695636.1">
    <property type="nucleotide sequence ID" value="NZ_FPBF01000005.1"/>
</dbReference>
<dbReference type="EMBL" id="FPBF01000005">
    <property type="protein sequence ID" value="SFU02283.1"/>
    <property type="molecule type" value="Genomic_DNA"/>
</dbReference>
<keyword evidence="2" id="KW-0732">Signal</keyword>
<evidence type="ECO:0000256" key="2">
    <source>
        <dbReference type="SAM" id="SignalP"/>
    </source>
</evidence>
<evidence type="ECO:0000313" key="4">
    <source>
        <dbReference type="Proteomes" id="UP000199673"/>
    </source>
</evidence>
<dbReference type="PANTHER" id="PTHR40940:SF1">
    <property type="entry name" value="PROTEIN BATD"/>
    <property type="match status" value="1"/>
</dbReference>
<keyword evidence="4" id="KW-1185">Reference proteome</keyword>
<proteinExistence type="predicted"/>
<dbReference type="STRING" id="305507.SAMN04489724_3381"/>
<protein>
    <submittedName>
        <fullName evidence="3">Oxygen tolerance</fullName>
    </submittedName>
</protein>
<reference evidence="4" key="1">
    <citation type="submission" date="2016-10" db="EMBL/GenBank/DDBJ databases">
        <authorList>
            <person name="Varghese N."/>
            <person name="Submissions S."/>
        </authorList>
    </citation>
    <scope>NUCLEOTIDE SEQUENCE [LARGE SCALE GENOMIC DNA]</scope>
    <source>
        <strain evidence="4">DSM 23445</strain>
    </source>
</reference>
<feature type="chain" id="PRO_5011596198" evidence="2">
    <location>
        <begin position="25"/>
        <end position="443"/>
    </location>
</feature>